<dbReference type="AlphaFoldDB" id="A5EUY6"/>
<dbReference type="HOGENOM" id="CLU_2522240_0_0_6"/>
<name>A5EUY6_DICNV</name>
<dbReference type="OrthoDB" id="8455288at2"/>
<dbReference type="RefSeq" id="WP_012031094.1">
    <property type="nucleotide sequence ID" value="NC_009446.1"/>
</dbReference>
<dbReference type="eggNOG" id="COG3311">
    <property type="taxonomic scope" value="Bacteria"/>
</dbReference>
<evidence type="ECO:0000313" key="1">
    <source>
        <dbReference type="EMBL" id="ABQ13980.1"/>
    </source>
</evidence>
<evidence type="ECO:0000313" key="2">
    <source>
        <dbReference type="Proteomes" id="UP000000248"/>
    </source>
</evidence>
<gene>
    <name evidence="1" type="ordered locus">DNO_0766</name>
</gene>
<sequence length="84" mass="9732">MIRNITRQEFARRLGVKRTKFHDLLAGGCLPPPRRIGRDLVWLEPVVDAFIILAYGYPMPIPELSAELEHEVREAVMQLHNEKI</sequence>
<keyword evidence="2" id="KW-1185">Reference proteome</keyword>
<organism evidence="1 2">
    <name type="scientific">Dichelobacter nodosus (strain VCS1703A)</name>
    <dbReference type="NCBI Taxonomy" id="246195"/>
    <lineage>
        <taxon>Bacteria</taxon>
        <taxon>Pseudomonadati</taxon>
        <taxon>Pseudomonadota</taxon>
        <taxon>Gammaproteobacteria</taxon>
        <taxon>Cardiobacteriales</taxon>
        <taxon>Cardiobacteriaceae</taxon>
        <taxon>Dichelobacter</taxon>
    </lineage>
</organism>
<dbReference type="KEGG" id="dno:DNO_0766"/>
<accession>A5EUY6</accession>
<dbReference type="STRING" id="246195.DNO_0766"/>
<protein>
    <submittedName>
        <fullName evidence="1">Uncharacterized protein</fullName>
    </submittedName>
</protein>
<dbReference type="EMBL" id="CP000513">
    <property type="protein sequence ID" value="ABQ13980.1"/>
    <property type="molecule type" value="Genomic_DNA"/>
</dbReference>
<reference evidence="1 2" key="1">
    <citation type="journal article" date="2007" name="Nat. Biotechnol.">
        <title>Genome sequence and identification of candidate vaccine antigens from the animal pathogen Dichelobacter nodosus.</title>
        <authorList>
            <person name="Myers G.S."/>
            <person name="Parker D."/>
            <person name="Al-Hasani K."/>
            <person name="Kennan R.M."/>
            <person name="Seemann T."/>
            <person name="Ren Q."/>
            <person name="Badger J.H."/>
            <person name="Selengut J.D."/>
            <person name="Deboy R.T."/>
            <person name="Tettelin H."/>
            <person name="Boyce J.D."/>
            <person name="McCarl V.P."/>
            <person name="Han X."/>
            <person name="Nelson W.C."/>
            <person name="Madupu R."/>
            <person name="Mohamoud Y."/>
            <person name="Holley T."/>
            <person name="Fedorova N."/>
            <person name="Khouri H."/>
            <person name="Bottomley S.P."/>
            <person name="Whittington R.J."/>
            <person name="Adler B."/>
            <person name="Songer J.G."/>
            <person name="Rood J.I."/>
            <person name="Paulsen I.T."/>
        </authorList>
    </citation>
    <scope>NUCLEOTIDE SEQUENCE [LARGE SCALE GENOMIC DNA]</scope>
    <source>
        <strain evidence="1 2">VCS1703A</strain>
    </source>
</reference>
<proteinExistence type="predicted"/>
<dbReference type="Proteomes" id="UP000000248">
    <property type="component" value="Chromosome"/>
</dbReference>